<reference evidence="2 3" key="1">
    <citation type="submission" date="2017-08" db="EMBL/GenBank/DDBJ databases">
        <title>Infants hospitalized years apart are colonized by the same room-sourced microbial strains.</title>
        <authorList>
            <person name="Brooks B."/>
            <person name="Olm M.R."/>
            <person name="Firek B.A."/>
            <person name="Baker R."/>
            <person name="Thomas B.C."/>
            <person name="Morowitz M.J."/>
            <person name="Banfield J.F."/>
        </authorList>
    </citation>
    <scope>NUCLEOTIDE SEQUENCE [LARGE SCALE GENOMIC DNA]</scope>
    <source>
        <strain evidence="2">S2_018_000_R3_110</strain>
    </source>
</reference>
<comment type="caution">
    <text evidence="2">The sequence shown here is derived from an EMBL/GenBank/DDBJ whole genome shotgun (WGS) entry which is preliminary data.</text>
</comment>
<dbReference type="InterPro" id="IPR035994">
    <property type="entry name" value="Nucleoside_phosphorylase_sf"/>
</dbReference>
<sequence>MVRPAGIWFVMATPHEYGAHLRRRFAPVITGVGPIEAALGTTAALAVAAQRDILPELVVSIGSAGSRTLPLGSVWQVASVSWRDMDATRIGFARGVTPFADHGPELALATPIDWPTARLSTGADIVGGDGYAAIDADMVDMETFAVVRACQRFGVPVTGLRGISDGPGELEALGGWTAMLEALDEALAVPVDHLLA</sequence>
<protein>
    <submittedName>
        <fullName evidence="2">5'-methylthioadenosine/S-adenosylhomocysteine nucleosidase</fullName>
    </submittedName>
</protein>
<dbReference type="GO" id="GO:0003824">
    <property type="term" value="F:catalytic activity"/>
    <property type="evidence" value="ECO:0007669"/>
    <property type="project" value="InterPro"/>
</dbReference>
<evidence type="ECO:0000313" key="2">
    <source>
        <dbReference type="EMBL" id="PZO79148.1"/>
    </source>
</evidence>
<accession>A0A2W5BDD6</accession>
<dbReference type="GO" id="GO:0009116">
    <property type="term" value="P:nucleoside metabolic process"/>
    <property type="evidence" value="ECO:0007669"/>
    <property type="project" value="InterPro"/>
</dbReference>
<dbReference type="InterPro" id="IPR010050">
    <property type="entry name" value="MTA_SAH_nuc_hyp"/>
</dbReference>
<dbReference type="Gene3D" id="3.40.50.1580">
    <property type="entry name" value="Nucleoside phosphorylase domain"/>
    <property type="match status" value="1"/>
</dbReference>
<evidence type="ECO:0000313" key="3">
    <source>
        <dbReference type="Proteomes" id="UP000248614"/>
    </source>
</evidence>
<dbReference type="Pfam" id="PF01048">
    <property type="entry name" value="PNP_UDP_1"/>
    <property type="match status" value="1"/>
</dbReference>
<dbReference type="SUPFAM" id="SSF53167">
    <property type="entry name" value="Purine and uridine phosphorylases"/>
    <property type="match status" value="1"/>
</dbReference>
<feature type="domain" description="Nucleoside phosphorylase" evidence="1">
    <location>
        <begin position="132"/>
        <end position="169"/>
    </location>
</feature>
<dbReference type="Proteomes" id="UP000248614">
    <property type="component" value="Unassembled WGS sequence"/>
</dbReference>
<dbReference type="NCBIfam" id="TIGR01705">
    <property type="entry name" value="MTA_SAH-nuc-hyp"/>
    <property type="match status" value="1"/>
</dbReference>
<dbReference type="AlphaFoldDB" id="A0A2W5BDD6"/>
<dbReference type="EMBL" id="QFNF01000008">
    <property type="protein sequence ID" value="PZO79148.1"/>
    <property type="molecule type" value="Genomic_DNA"/>
</dbReference>
<dbReference type="InterPro" id="IPR000845">
    <property type="entry name" value="Nucleoside_phosphorylase_d"/>
</dbReference>
<proteinExistence type="predicted"/>
<organism evidence="2 3">
    <name type="scientific">Sphingomonas hengshuiensis</name>
    <dbReference type="NCBI Taxonomy" id="1609977"/>
    <lineage>
        <taxon>Bacteria</taxon>
        <taxon>Pseudomonadati</taxon>
        <taxon>Pseudomonadota</taxon>
        <taxon>Alphaproteobacteria</taxon>
        <taxon>Sphingomonadales</taxon>
        <taxon>Sphingomonadaceae</taxon>
        <taxon>Sphingomonas</taxon>
    </lineage>
</organism>
<evidence type="ECO:0000259" key="1">
    <source>
        <dbReference type="Pfam" id="PF01048"/>
    </source>
</evidence>
<gene>
    <name evidence="2" type="ORF">DI632_04815</name>
</gene>
<name>A0A2W5BDD6_9SPHN</name>